<keyword evidence="2" id="KW-0472">Membrane</keyword>
<dbReference type="Proteomes" id="UP000237846">
    <property type="component" value="Unassembled WGS sequence"/>
</dbReference>
<comment type="caution">
    <text evidence="3">The sequence shown here is derived from an EMBL/GenBank/DDBJ whole genome shotgun (WGS) entry which is preliminary data.</text>
</comment>
<evidence type="ECO:0000313" key="3">
    <source>
        <dbReference type="EMBL" id="PRX99727.1"/>
    </source>
</evidence>
<evidence type="ECO:0000313" key="4">
    <source>
        <dbReference type="Proteomes" id="UP000237846"/>
    </source>
</evidence>
<reference evidence="3 4" key="1">
    <citation type="submission" date="2018-03" db="EMBL/GenBank/DDBJ databases">
        <title>Genomic Encyclopedia of Archaeal and Bacterial Type Strains, Phase II (KMG-II): from individual species to whole genera.</title>
        <authorList>
            <person name="Goeker M."/>
        </authorList>
    </citation>
    <scope>NUCLEOTIDE SEQUENCE [LARGE SCALE GENOMIC DNA]</scope>
    <source>
        <strain evidence="3 4">DSM 45601</strain>
    </source>
</reference>
<name>A0A2T0Q7D2_9ACTN</name>
<evidence type="ECO:0008006" key="5">
    <source>
        <dbReference type="Google" id="ProtNLM"/>
    </source>
</evidence>
<feature type="transmembrane region" description="Helical" evidence="2">
    <location>
        <begin position="88"/>
        <end position="107"/>
    </location>
</feature>
<dbReference type="AlphaFoldDB" id="A0A2T0Q7D2"/>
<organism evidence="3 4">
    <name type="scientific">Allonocardiopsis opalescens</name>
    <dbReference type="NCBI Taxonomy" id="1144618"/>
    <lineage>
        <taxon>Bacteria</taxon>
        <taxon>Bacillati</taxon>
        <taxon>Actinomycetota</taxon>
        <taxon>Actinomycetes</taxon>
        <taxon>Streptosporangiales</taxon>
        <taxon>Allonocardiopsis</taxon>
    </lineage>
</organism>
<accession>A0A2T0Q7D2</accession>
<feature type="transmembrane region" description="Helical" evidence="2">
    <location>
        <begin position="119"/>
        <end position="146"/>
    </location>
</feature>
<dbReference type="SUPFAM" id="SSF103473">
    <property type="entry name" value="MFS general substrate transporter"/>
    <property type="match status" value="1"/>
</dbReference>
<dbReference type="Gene3D" id="1.20.1250.20">
    <property type="entry name" value="MFS general substrate transporter like domains"/>
    <property type="match status" value="1"/>
</dbReference>
<evidence type="ECO:0000256" key="1">
    <source>
        <dbReference type="SAM" id="MobiDB-lite"/>
    </source>
</evidence>
<evidence type="ECO:0000256" key="2">
    <source>
        <dbReference type="SAM" id="Phobius"/>
    </source>
</evidence>
<gene>
    <name evidence="3" type="ORF">CLV72_103332</name>
</gene>
<dbReference type="InterPro" id="IPR036259">
    <property type="entry name" value="MFS_trans_sf"/>
</dbReference>
<dbReference type="EMBL" id="PVZC01000003">
    <property type="protein sequence ID" value="PRX99727.1"/>
    <property type="molecule type" value="Genomic_DNA"/>
</dbReference>
<keyword evidence="2" id="KW-1133">Transmembrane helix</keyword>
<feature type="compositionally biased region" description="Basic and acidic residues" evidence="1">
    <location>
        <begin position="175"/>
        <end position="184"/>
    </location>
</feature>
<proteinExistence type="predicted"/>
<sequence length="184" mass="18880">MSTAAQPPGVPPPPGTSAPPGRTLPLVFFAVFGGYLGQQPLMPVIAPLSRALRMAEWEIGQVTRVAALTMVAAGRLRGRRSRLWGRKAVPVPALLLGCLAMAASAAVSQAGMAPALDGGLLSVLFVATVFGAAVAAPAATAQAYVADVTTGERAHRGPRPRPGARAPAHGRAGRPVKEAEQWRA</sequence>
<feature type="region of interest" description="Disordered" evidence="1">
    <location>
        <begin position="150"/>
        <end position="184"/>
    </location>
</feature>
<keyword evidence="2" id="KW-0812">Transmembrane</keyword>
<keyword evidence="4" id="KW-1185">Reference proteome</keyword>
<protein>
    <recommendedName>
        <fullName evidence="5">MFS transporter</fullName>
    </recommendedName>
</protein>